<dbReference type="PIRSF" id="PIRSF034888">
    <property type="entry name" value="P-loop_UCP034888"/>
    <property type="match status" value="1"/>
</dbReference>
<evidence type="ECO:0000313" key="4">
    <source>
        <dbReference type="EMBL" id="TGO03313.1"/>
    </source>
</evidence>
<dbReference type="GO" id="GO:0005524">
    <property type="term" value="F:ATP binding"/>
    <property type="evidence" value="ECO:0007669"/>
    <property type="project" value="InterPro"/>
</dbReference>
<dbReference type="PANTHER" id="PTHR43581">
    <property type="entry name" value="ATP/GTP PHOSPHATASE"/>
    <property type="match status" value="1"/>
</dbReference>
<gene>
    <name evidence="4" type="ORF">PN36_08850</name>
</gene>
<dbReference type="InterPro" id="IPR027417">
    <property type="entry name" value="P-loop_NTPase"/>
</dbReference>
<dbReference type="GO" id="GO:0016887">
    <property type="term" value="F:ATP hydrolysis activity"/>
    <property type="evidence" value="ECO:0007669"/>
    <property type="project" value="InterPro"/>
</dbReference>
<dbReference type="Pfam" id="PF13175">
    <property type="entry name" value="AAA_15"/>
    <property type="match status" value="1"/>
</dbReference>
<protein>
    <recommendedName>
        <fullName evidence="6">DUF3696 domain-containing protein</fullName>
    </recommendedName>
</protein>
<dbReference type="InterPro" id="IPR041685">
    <property type="entry name" value="AAA_GajA/Old/RecF-like"/>
</dbReference>
<evidence type="ECO:0000259" key="1">
    <source>
        <dbReference type="Pfam" id="PF12476"/>
    </source>
</evidence>
<dbReference type="InterPro" id="IPR022532">
    <property type="entry name" value="DUF3696"/>
</dbReference>
<evidence type="ECO:0000259" key="3">
    <source>
        <dbReference type="Pfam" id="PF13304"/>
    </source>
</evidence>
<dbReference type="PANTHER" id="PTHR43581:SF2">
    <property type="entry name" value="EXCINUCLEASE ATPASE SUBUNIT"/>
    <property type="match status" value="1"/>
</dbReference>
<comment type="caution">
    <text evidence="4">The sequence shown here is derived from an EMBL/GenBank/DDBJ whole genome shotgun (WGS) entry which is preliminary data.</text>
</comment>
<evidence type="ECO:0000313" key="5">
    <source>
        <dbReference type="Proteomes" id="UP000030428"/>
    </source>
</evidence>
<evidence type="ECO:0000259" key="2">
    <source>
        <dbReference type="Pfam" id="PF13175"/>
    </source>
</evidence>
<feature type="domain" description="DUF3696" evidence="1">
    <location>
        <begin position="345"/>
        <end position="388"/>
    </location>
</feature>
<reference evidence="4 5" key="1">
    <citation type="journal article" date="2016" name="Front. Microbiol.">
        <title>Single-Cell (Meta-)Genomics of a Dimorphic Candidatus Thiomargarita nelsonii Reveals Genomic Plasticity.</title>
        <authorList>
            <person name="Flood B.E."/>
            <person name="Fliss P."/>
            <person name="Jones D.S."/>
            <person name="Dick G.J."/>
            <person name="Jain S."/>
            <person name="Kaster A.K."/>
            <person name="Winkel M."/>
            <person name="Mussmann M."/>
            <person name="Bailey J."/>
        </authorList>
    </citation>
    <scope>NUCLEOTIDE SEQUENCE [LARGE SCALE GENOMIC DNA]</scope>
    <source>
        <strain evidence="4">Hydrate Ridge</strain>
    </source>
</reference>
<dbReference type="EMBL" id="JSZA02000026">
    <property type="protein sequence ID" value="TGO03313.1"/>
    <property type="molecule type" value="Genomic_DNA"/>
</dbReference>
<sequence>MWNRLYLEYFKCFEKLSLSLAPLTLLSGLNSAGKSTVLQALALLHQTAKDDEWSKSLLLNGSTISLGTASDVIDKIHGRKKMTIGIETDNYQCIWRMLSEDRAAYAIPFKEITLTDYITHQEKSYSIESSKIIAVRRVLPAASIDDFPKEVAVHLSNQISQLTYLGAERLGPRETYDLVSSPSKYQTVGSQGEYTPWYLFRYADKNVTKSLQISENPPGLQRQTEAYLNYFFPGAGFVVEPIKNTNLVNLSIRTSQGNEYHRPQNVGYGLTHVLPILTACLGAEQGNVVLVENPEANLHPTAQALMGLFLARVAASGVQVILETHSDHILNGVRRAVKDKKLLKQQVAFHFFKPRQEDKSEIISPLIDDNGNLDDWPKDFFDQFDKDAAYFAGWEF</sequence>
<dbReference type="InterPro" id="IPR051396">
    <property type="entry name" value="Bact_Antivir_Def_Nuclease"/>
</dbReference>
<evidence type="ECO:0008006" key="6">
    <source>
        <dbReference type="Google" id="ProtNLM"/>
    </source>
</evidence>
<dbReference type="Pfam" id="PF13304">
    <property type="entry name" value="AAA_21"/>
    <property type="match status" value="1"/>
</dbReference>
<proteinExistence type="predicted"/>
<dbReference type="SUPFAM" id="SSF52540">
    <property type="entry name" value="P-loop containing nucleoside triphosphate hydrolases"/>
    <property type="match status" value="1"/>
</dbReference>
<keyword evidence="5" id="KW-1185">Reference proteome</keyword>
<feature type="domain" description="Endonuclease GajA/Old nuclease/RecF-like AAA" evidence="2">
    <location>
        <begin position="3"/>
        <end position="117"/>
    </location>
</feature>
<dbReference type="AlphaFoldDB" id="A0A4E0QR53"/>
<dbReference type="InterPro" id="IPR014592">
    <property type="entry name" value="P-loop_UCP034888"/>
</dbReference>
<feature type="domain" description="ATPase AAA-type core" evidence="3">
    <location>
        <begin position="252"/>
        <end position="331"/>
    </location>
</feature>
<organism evidence="4 5">
    <name type="scientific">Candidatus Thiomargarita nelsonii</name>
    <dbReference type="NCBI Taxonomy" id="1003181"/>
    <lineage>
        <taxon>Bacteria</taxon>
        <taxon>Pseudomonadati</taxon>
        <taxon>Pseudomonadota</taxon>
        <taxon>Gammaproteobacteria</taxon>
        <taxon>Thiotrichales</taxon>
        <taxon>Thiotrichaceae</taxon>
        <taxon>Thiomargarita</taxon>
    </lineage>
</organism>
<dbReference type="Proteomes" id="UP000030428">
    <property type="component" value="Unassembled WGS sequence"/>
</dbReference>
<accession>A0A4E0QR53</accession>
<dbReference type="Gene3D" id="3.40.50.300">
    <property type="entry name" value="P-loop containing nucleotide triphosphate hydrolases"/>
    <property type="match status" value="1"/>
</dbReference>
<dbReference type="Pfam" id="PF12476">
    <property type="entry name" value="DUF3696"/>
    <property type="match status" value="1"/>
</dbReference>
<name>A0A4E0QR53_9GAMM</name>
<dbReference type="InterPro" id="IPR003959">
    <property type="entry name" value="ATPase_AAA_core"/>
</dbReference>